<dbReference type="Proteomes" id="UP001595791">
    <property type="component" value="Unassembled WGS sequence"/>
</dbReference>
<organism evidence="1 2">
    <name type="scientific">Chitinimonas lacunae</name>
    <dbReference type="NCBI Taxonomy" id="1963018"/>
    <lineage>
        <taxon>Bacteria</taxon>
        <taxon>Pseudomonadati</taxon>
        <taxon>Pseudomonadota</taxon>
        <taxon>Betaproteobacteria</taxon>
        <taxon>Neisseriales</taxon>
        <taxon>Chitinibacteraceae</taxon>
        <taxon>Chitinimonas</taxon>
    </lineage>
</organism>
<name>A0ABV8MWP3_9NEIS</name>
<keyword evidence="2" id="KW-1185">Reference proteome</keyword>
<protein>
    <submittedName>
        <fullName evidence="1">Uncharacterized protein</fullName>
    </submittedName>
</protein>
<evidence type="ECO:0000313" key="1">
    <source>
        <dbReference type="EMBL" id="MFC4161245.1"/>
    </source>
</evidence>
<accession>A0ABV8MWP3</accession>
<dbReference type="EMBL" id="JBHSBU010000001">
    <property type="protein sequence ID" value="MFC4161245.1"/>
    <property type="molecule type" value="Genomic_DNA"/>
</dbReference>
<gene>
    <name evidence="1" type="ORF">ACFOW7_18055</name>
</gene>
<comment type="caution">
    <text evidence="1">The sequence shown here is derived from an EMBL/GenBank/DDBJ whole genome shotgun (WGS) entry which is preliminary data.</text>
</comment>
<evidence type="ECO:0000313" key="2">
    <source>
        <dbReference type="Proteomes" id="UP001595791"/>
    </source>
</evidence>
<reference evidence="2" key="1">
    <citation type="journal article" date="2019" name="Int. J. Syst. Evol. Microbiol.">
        <title>The Global Catalogue of Microorganisms (GCM) 10K type strain sequencing project: providing services to taxonomists for standard genome sequencing and annotation.</title>
        <authorList>
            <consortium name="The Broad Institute Genomics Platform"/>
            <consortium name="The Broad Institute Genome Sequencing Center for Infectious Disease"/>
            <person name="Wu L."/>
            <person name="Ma J."/>
        </authorList>
    </citation>
    <scope>NUCLEOTIDE SEQUENCE [LARGE SCALE GENOMIC DNA]</scope>
    <source>
        <strain evidence="2">LMG 29894</strain>
    </source>
</reference>
<proteinExistence type="predicted"/>
<sequence>MSLTSLLCGCFGRGSNQNHDATLVAGVQVPGASLGAREICHDFAYRYIATRNGLPLGNEGLGQRALAVLWNNQPRGGQPARVNGEIRTRSGDLISFWDERGQLQHSLIAEGPDTWFGANNTGCFAVQGGRTRIDRVSARIHGEAGHEDNNVCGWVGTGNQWRHAMSGAIMTVTFRSSAEGLFL</sequence>
<dbReference type="RefSeq" id="WP_378166967.1">
    <property type="nucleotide sequence ID" value="NZ_JBHSBU010000001.1"/>
</dbReference>